<protein>
    <submittedName>
        <fullName evidence="1">Uncharacterized protein</fullName>
    </submittedName>
</protein>
<evidence type="ECO:0000313" key="1">
    <source>
        <dbReference type="EMBL" id="PSM51523.1"/>
    </source>
</evidence>
<organism evidence="1 2">
    <name type="scientific">Campylobacter blaseri</name>
    <dbReference type="NCBI Taxonomy" id="2042961"/>
    <lineage>
        <taxon>Bacteria</taxon>
        <taxon>Pseudomonadati</taxon>
        <taxon>Campylobacterota</taxon>
        <taxon>Epsilonproteobacteria</taxon>
        <taxon>Campylobacterales</taxon>
        <taxon>Campylobacteraceae</taxon>
        <taxon>Campylobacter</taxon>
    </lineage>
</organism>
<proteinExistence type="predicted"/>
<dbReference type="AlphaFoldDB" id="A0A2P8QZ49"/>
<comment type="caution">
    <text evidence="1">The sequence shown here is derived from an EMBL/GenBank/DDBJ whole genome shotgun (WGS) entry which is preliminary data.</text>
</comment>
<sequence length="70" mass="8491">MTYDELELEAYLLEVIEEYKDFDNMDDEELYELMTRVASYTDDDYEEAYEYISQFSPIDKKRILALDLPK</sequence>
<reference evidence="2" key="1">
    <citation type="submission" date="2017-10" db="EMBL/GenBank/DDBJ databases">
        <title>Campylobacter species from seals.</title>
        <authorList>
            <person name="Gilbert M.J."/>
            <person name="Zomer A.L."/>
            <person name="Timmerman A.J."/>
            <person name="Duim B."/>
            <person name="Wagenaar J.A."/>
        </authorList>
    </citation>
    <scope>NUCLEOTIDE SEQUENCE [LARGE SCALE GENOMIC DNA]</scope>
    <source>
        <strain evidence="2">17S00004-5</strain>
    </source>
</reference>
<dbReference type="RefSeq" id="WP_106872522.1">
    <property type="nucleotide sequence ID" value="NZ_CP053841.1"/>
</dbReference>
<evidence type="ECO:0000313" key="2">
    <source>
        <dbReference type="Proteomes" id="UP000240535"/>
    </source>
</evidence>
<accession>A0A2P8QZ49</accession>
<dbReference type="EMBL" id="PDHH01000007">
    <property type="protein sequence ID" value="PSM51523.1"/>
    <property type="molecule type" value="Genomic_DNA"/>
</dbReference>
<name>A0A2P8QZ49_9BACT</name>
<dbReference type="Proteomes" id="UP000240535">
    <property type="component" value="Unassembled WGS sequence"/>
</dbReference>
<gene>
    <name evidence="1" type="ORF">CQ405_07875</name>
</gene>
<keyword evidence="2" id="KW-1185">Reference proteome</keyword>